<dbReference type="SMART" id="SM00248">
    <property type="entry name" value="ANK"/>
    <property type="match status" value="7"/>
</dbReference>
<dbReference type="Pfam" id="PF12796">
    <property type="entry name" value="Ank_2"/>
    <property type="match status" value="1"/>
</dbReference>
<keyword evidence="1" id="KW-0040">ANK repeat</keyword>
<dbReference type="Gene3D" id="1.25.40.20">
    <property type="entry name" value="Ankyrin repeat-containing domain"/>
    <property type="match status" value="1"/>
</dbReference>
<dbReference type="EMBL" id="KZ613803">
    <property type="protein sequence ID" value="PMD60042.1"/>
    <property type="molecule type" value="Genomic_DNA"/>
</dbReference>
<accession>A0A2J6TAP8</accession>
<dbReference type="InterPro" id="IPR051616">
    <property type="entry name" value="Cul2-RING_E3_ligase_SR"/>
</dbReference>
<dbReference type="InterPro" id="IPR002110">
    <property type="entry name" value="Ankyrin_rpt"/>
</dbReference>
<dbReference type="RefSeq" id="XP_024736946.1">
    <property type="nucleotide sequence ID" value="XM_024883120.1"/>
</dbReference>
<dbReference type="SUPFAM" id="SSF48403">
    <property type="entry name" value="Ankyrin repeat"/>
    <property type="match status" value="1"/>
</dbReference>
<dbReference type="AlphaFoldDB" id="A0A2J6TAP8"/>
<feature type="repeat" description="ANK" evidence="1">
    <location>
        <begin position="579"/>
        <end position="613"/>
    </location>
</feature>
<sequence length="828" mass="92111">MDPLSITVNVIALIKTIKTAKEYLENIRRSLGAESLVLDLLNEVRLISGVCSLPRPSPVPVAVAGEESRQASDFHVLLEALNKNGALSSQPAVQQSLLRATKTFKEFLHFITQKLFSKKEVADRKSNSPNLKDDTEPTFQVPQARVSRLAWLCYEKEVVKYRDSLREARASLVSHLTLANTGIHLELREVISSSQVSVQAILAAHGKVVEDTLAMVQQMRDQNAQRPRSPSESSDRTIRLASLDDTEVARSVSSQNLEEDSNQEAVCFKTTVSMTDCPKSCSCICHSATLTKFPRWMNQVTGLLFMRYSGKPLLTAMKCTKKRCKGRHQSKIHASYYFPGWMLHRMVEVVATWDANAAPAMSLRVMRILPDQSPLFSYSMEGRTVDIQDLFLQNLASPIDIRESDGRSALHIALYNGHTSTAQFLLDKAADRDYKDKYFQSAIGVCWEIKFQKLRIPTIEPCVIGGATEDSDYLDERGLTPVHKIVLGISNASLSLNAYLSLSTTEIDKKDIMGKTPLHYAAVRGDLDAVSTLLQHDADPNLTSDALWTPLHEAAISSNYKSFQPLLEAGAHVDALNERGQTALSMAAHVGNDDPRYFDHLLDYNANINLADKNGLTPLHRSCVRNRVESARRLIFLKADIDALDNKQLSPVHTCVLNNSHDNLKLLLHSGARVDRSAANGRTLLHDAAAVGNLSTIAVLSSACLCLGGLDPDAVDEEDRTAQEVFDYVRHTSGSESDEERTRVLFAFLLDRLRERNRINQFEKALSEKLEAQSTMSDDEFFEALEHMESSIESLDTMDVLTFIDEARSYTNGPGHFGSGGYYRPVRN</sequence>
<feature type="repeat" description="ANK" evidence="1">
    <location>
        <begin position="405"/>
        <end position="437"/>
    </location>
</feature>
<feature type="repeat" description="ANK" evidence="1">
    <location>
        <begin position="549"/>
        <end position="578"/>
    </location>
</feature>
<dbReference type="PANTHER" id="PTHR46224:SF64">
    <property type="entry name" value="IQ MOTIF AND ANKYRIN REPEAT DOMAIN-CONTAINING PROTEIN 1"/>
    <property type="match status" value="1"/>
</dbReference>
<dbReference type="InParanoid" id="A0A2J6TAP8"/>
<dbReference type="Pfam" id="PF00023">
    <property type="entry name" value="Ank"/>
    <property type="match status" value="2"/>
</dbReference>
<dbReference type="PROSITE" id="PS50088">
    <property type="entry name" value="ANK_REPEAT"/>
    <property type="match status" value="5"/>
</dbReference>
<feature type="repeat" description="ANK" evidence="1">
    <location>
        <begin position="614"/>
        <end position="646"/>
    </location>
</feature>
<dbReference type="OrthoDB" id="341259at2759"/>
<feature type="repeat" description="ANK" evidence="1">
    <location>
        <begin position="513"/>
        <end position="545"/>
    </location>
</feature>
<organism evidence="2 3">
    <name type="scientific">Hyaloscypha bicolor E</name>
    <dbReference type="NCBI Taxonomy" id="1095630"/>
    <lineage>
        <taxon>Eukaryota</taxon>
        <taxon>Fungi</taxon>
        <taxon>Dikarya</taxon>
        <taxon>Ascomycota</taxon>
        <taxon>Pezizomycotina</taxon>
        <taxon>Leotiomycetes</taxon>
        <taxon>Helotiales</taxon>
        <taxon>Hyaloscyphaceae</taxon>
        <taxon>Hyaloscypha</taxon>
        <taxon>Hyaloscypha bicolor</taxon>
    </lineage>
</organism>
<reference evidence="2 3" key="1">
    <citation type="submission" date="2016-04" db="EMBL/GenBank/DDBJ databases">
        <title>A degradative enzymes factory behind the ericoid mycorrhizal symbiosis.</title>
        <authorList>
            <consortium name="DOE Joint Genome Institute"/>
            <person name="Martino E."/>
            <person name="Morin E."/>
            <person name="Grelet G."/>
            <person name="Kuo A."/>
            <person name="Kohler A."/>
            <person name="Daghino S."/>
            <person name="Barry K."/>
            <person name="Choi C."/>
            <person name="Cichocki N."/>
            <person name="Clum A."/>
            <person name="Copeland A."/>
            <person name="Hainaut M."/>
            <person name="Haridas S."/>
            <person name="Labutti K."/>
            <person name="Lindquist E."/>
            <person name="Lipzen A."/>
            <person name="Khouja H.-R."/>
            <person name="Murat C."/>
            <person name="Ohm R."/>
            <person name="Olson A."/>
            <person name="Spatafora J."/>
            <person name="Veneault-Fourrey C."/>
            <person name="Henrissat B."/>
            <person name="Grigoriev I."/>
            <person name="Martin F."/>
            <person name="Perotto S."/>
        </authorList>
    </citation>
    <scope>NUCLEOTIDE SEQUENCE [LARGE SCALE GENOMIC DNA]</scope>
    <source>
        <strain evidence="2 3">E</strain>
    </source>
</reference>
<gene>
    <name evidence="2" type="ORF">K444DRAFT_629883</name>
</gene>
<keyword evidence="3" id="KW-1185">Reference proteome</keyword>
<proteinExistence type="predicted"/>
<dbReference type="InterPro" id="IPR036770">
    <property type="entry name" value="Ankyrin_rpt-contain_sf"/>
</dbReference>
<evidence type="ECO:0000256" key="1">
    <source>
        <dbReference type="PROSITE-ProRule" id="PRU00023"/>
    </source>
</evidence>
<dbReference type="STRING" id="1095630.A0A2J6TAP8"/>
<name>A0A2J6TAP8_9HELO</name>
<dbReference type="Proteomes" id="UP000235371">
    <property type="component" value="Unassembled WGS sequence"/>
</dbReference>
<dbReference type="PANTHER" id="PTHR46224">
    <property type="entry name" value="ANKYRIN REPEAT FAMILY PROTEIN"/>
    <property type="match status" value="1"/>
</dbReference>
<evidence type="ECO:0000313" key="2">
    <source>
        <dbReference type="EMBL" id="PMD60042.1"/>
    </source>
</evidence>
<dbReference type="GeneID" id="36591197"/>
<dbReference type="PROSITE" id="PS50297">
    <property type="entry name" value="ANK_REP_REGION"/>
    <property type="match status" value="5"/>
</dbReference>
<evidence type="ECO:0000313" key="3">
    <source>
        <dbReference type="Proteomes" id="UP000235371"/>
    </source>
</evidence>
<protein>
    <submittedName>
        <fullName evidence="2">Ankyrin</fullName>
    </submittedName>
</protein>